<feature type="region of interest" description="Disordered" evidence="1">
    <location>
        <begin position="63"/>
        <end position="90"/>
    </location>
</feature>
<feature type="domain" description="Histone acetyltransferase Rv0428c-like SH3" evidence="2">
    <location>
        <begin position="13"/>
        <end position="56"/>
    </location>
</feature>
<dbReference type="Proteomes" id="UP001220456">
    <property type="component" value="Unassembled WGS sequence"/>
</dbReference>
<comment type="caution">
    <text evidence="3">The sequence shown here is derived from an EMBL/GenBank/DDBJ whole genome shotgun (WGS) entry which is preliminary data.</text>
</comment>
<dbReference type="RefSeq" id="WP_277357657.1">
    <property type="nucleotide sequence ID" value="NZ_JAROKN010000006.1"/>
</dbReference>
<dbReference type="InterPro" id="IPR056934">
    <property type="entry name" value="SH3_Rv0428c"/>
</dbReference>
<evidence type="ECO:0000256" key="1">
    <source>
        <dbReference type="SAM" id="MobiDB-lite"/>
    </source>
</evidence>
<name>A0ABT6CSK6_9MICC</name>
<reference evidence="3 4" key="1">
    <citation type="journal article" date="2023" name="Int. J. Syst. Evol. Microbiol.">
        <title>Arthrobacter vasquezii sp. nov., isolated from a soil sample from Union Glacier, Antarctica.</title>
        <authorList>
            <person name="Valenzuela-Ibaceta F."/>
            <person name="Carrasco V."/>
            <person name="Lagos-Moraga S."/>
            <person name="Dietz-Vargas C."/>
            <person name="Navarro C.A."/>
            <person name="Perez-Donoso J.M."/>
        </authorList>
    </citation>
    <scope>NUCLEOTIDE SEQUENCE [LARGE SCALE GENOMIC DNA]</scope>
    <source>
        <strain evidence="3 4">EH-1B-1</strain>
    </source>
</reference>
<accession>A0ABT6CSK6</accession>
<evidence type="ECO:0000259" key="2">
    <source>
        <dbReference type="Pfam" id="PF24551"/>
    </source>
</evidence>
<keyword evidence="4" id="KW-1185">Reference proteome</keyword>
<protein>
    <recommendedName>
        <fullName evidence="2">Histone acetyltransferase Rv0428c-like SH3 domain-containing protein</fullName>
    </recommendedName>
</protein>
<evidence type="ECO:0000313" key="3">
    <source>
        <dbReference type="EMBL" id="MDF9277061.1"/>
    </source>
</evidence>
<organism evidence="3 4">
    <name type="scientific">Arthrobacter vasquezii</name>
    <dbReference type="NCBI Taxonomy" id="2977629"/>
    <lineage>
        <taxon>Bacteria</taxon>
        <taxon>Bacillati</taxon>
        <taxon>Actinomycetota</taxon>
        <taxon>Actinomycetes</taxon>
        <taxon>Micrococcales</taxon>
        <taxon>Micrococcaceae</taxon>
        <taxon>Arthrobacter</taxon>
    </lineage>
</organism>
<proteinExistence type="predicted"/>
<dbReference type="EMBL" id="JAROKN010000006">
    <property type="protein sequence ID" value="MDF9277061.1"/>
    <property type="molecule type" value="Genomic_DNA"/>
</dbReference>
<gene>
    <name evidence="3" type="ORF">P4U43_04555</name>
</gene>
<dbReference type="Pfam" id="PF24551">
    <property type="entry name" value="SH3_Rv0428c"/>
    <property type="match status" value="1"/>
</dbReference>
<evidence type="ECO:0000313" key="4">
    <source>
        <dbReference type="Proteomes" id="UP001220456"/>
    </source>
</evidence>
<sequence length="90" mass="9396">MSSSAAHLLTSLPLGTRVVVRYRIEGGLTDALGNLAARDDLSCTISGRRGDVVVPLVAVTAAKPVPPPPPRRGPRTPAVGPTSRLTKFNQ</sequence>